<comment type="caution">
    <text evidence="1">The sequence shown here is derived from an EMBL/GenBank/DDBJ whole genome shotgun (WGS) entry which is preliminary data.</text>
</comment>
<dbReference type="Proteomes" id="UP000694044">
    <property type="component" value="Unassembled WGS sequence"/>
</dbReference>
<dbReference type="EMBL" id="JAGDFM010000340">
    <property type="protein sequence ID" value="KAG7379597.1"/>
    <property type="molecule type" value="Genomic_DNA"/>
</dbReference>
<name>A0A8T1VE56_9STRA</name>
<reference evidence="1" key="1">
    <citation type="submission" date="2021-02" db="EMBL/GenBank/DDBJ databases">
        <authorList>
            <person name="Palmer J.M."/>
        </authorList>
    </citation>
    <scope>NUCLEOTIDE SEQUENCE</scope>
    <source>
        <strain evidence="1">SCRP734</strain>
    </source>
</reference>
<keyword evidence="2" id="KW-1185">Reference proteome</keyword>
<organism evidence="1 2">
    <name type="scientific">Phytophthora pseudosyringae</name>
    <dbReference type="NCBI Taxonomy" id="221518"/>
    <lineage>
        <taxon>Eukaryota</taxon>
        <taxon>Sar</taxon>
        <taxon>Stramenopiles</taxon>
        <taxon>Oomycota</taxon>
        <taxon>Peronosporomycetes</taxon>
        <taxon>Peronosporales</taxon>
        <taxon>Peronosporaceae</taxon>
        <taxon>Phytophthora</taxon>
    </lineage>
</organism>
<gene>
    <name evidence="1" type="ORF">PHYPSEUDO_008442</name>
</gene>
<evidence type="ECO:0000313" key="2">
    <source>
        <dbReference type="Proteomes" id="UP000694044"/>
    </source>
</evidence>
<evidence type="ECO:0000313" key="1">
    <source>
        <dbReference type="EMBL" id="KAG7379597.1"/>
    </source>
</evidence>
<protein>
    <submittedName>
        <fullName evidence="1">Uncharacterized protein</fullName>
    </submittedName>
</protein>
<accession>A0A8T1VE56</accession>
<dbReference type="AlphaFoldDB" id="A0A8T1VE56"/>
<sequence length="156" mass="17316">MDVRFKALSLTADVVVVEDDGATNELPTLPNTVKKAFVSPNMRTVVRCAAVHDIGFRWFERRHRSLAAAACSPLRTSSFTQAAYRGTIEADVDLVHERRTLPADTDLAIRHGLVVTAKRTAHHPSVHDRVLQTDLLHVIVPCPSRHPPPDRYVLVA</sequence>
<proteinExistence type="predicted"/>